<evidence type="ECO:0000256" key="1">
    <source>
        <dbReference type="ARBA" id="ARBA00006432"/>
    </source>
</evidence>
<evidence type="ECO:0000259" key="5">
    <source>
        <dbReference type="Pfam" id="PF13193"/>
    </source>
</evidence>
<gene>
    <name evidence="6" type="ORF">FRACA_2410005</name>
</gene>
<dbReference type="InterPro" id="IPR045851">
    <property type="entry name" value="AMP-bd_C_sf"/>
</dbReference>
<evidence type="ECO:0000259" key="4">
    <source>
        <dbReference type="Pfam" id="PF00501"/>
    </source>
</evidence>
<protein>
    <submittedName>
        <fullName evidence="6">Putative Long-chain-fatty-acid--CoA ligase</fullName>
        <ecNumber evidence="6">6.2.1.26</ecNumber>
    </submittedName>
</protein>
<dbReference type="InterPro" id="IPR025110">
    <property type="entry name" value="AMP-bd_C"/>
</dbReference>
<organism evidence="6 7">
    <name type="scientific">Frankia canadensis</name>
    <dbReference type="NCBI Taxonomy" id="1836972"/>
    <lineage>
        <taxon>Bacteria</taxon>
        <taxon>Bacillati</taxon>
        <taxon>Actinomycetota</taxon>
        <taxon>Actinomycetes</taxon>
        <taxon>Frankiales</taxon>
        <taxon>Frankiaceae</taxon>
        <taxon>Frankia</taxon>
    </lineage>
</organism>
<keyword evidence="2 6" id="KW-0436">Ligase</keyword>
<feature type="region of interest" description="Disordered" evidence="3">
    <location>
        <begin position="538"/>
        <end position="564"/>
    </location>
</feature>
<dbReference type="AlphaFoldDB" id="A0A2I2KRR8"/>
<evidence type="ECO:0000256" key="2">
    <source>
        <dbReference type="ARBA" id="ARBA00022598"/>
    </source>
</evidence>
<sequence length="564" mass="59014">MSTLETDPVDQAGSGAADEPVWAGALLPTDAELLARYTAAGWWDGSTLASAIVEAFSRNPSSPVRVHSAEHPYEGTYADVLSAARSLAQALRARGVGQGDTVAFQLPNWSESLVCFAGIALSGATLVPIASYYREKELRHILSRSRAVALVIPRHFRGRDYLAEAEALRGDLPALRTVAVVGDGPLPSWATSFADLVAGAADEQPVPAVDPGSPAAIAWTSGTTSDPKGVLMSHRALVSEVRHHIVPSQPGTLPRLGGAPLAHVTGMLAVGLAPAFRGVGIHLVDIWDPARVLAIMAEFGLPPGLYAPVFATSLLDHPDCTPALAALMGAACLGGAPVPGPLVERLERAGVVVARGYGSTEHPSITLSLVTDPEVPRLTTEGAVQAGVEVRIVDEEERDVPFGSPGEVLSRGPDLFSGYLDPSTTADAVAPGGWLRTGDIGVLSRHGDADWLAIVDRKKDIVIRAGINISSAEVEGALSGMPGIAEVAVIGVPDESVGERAAAVVHPFPGQTITLDDIRSHLTGIGMAKQKWPERLITSDEPLPRTASGKIRKPDLRRLARDAD</sequence>
<dbReference type="InterPro" id="IPR000873">
    <property type="entry name" value="AMP-dep_synth/lig_dom"/>
</dbReference>
<evidence type="ECO:0000313" key="7">
    <source>
        <dbReference type="Proteomes" id="UP000234331"/>
    </source>
</evidence>
<dbReference type="Gene3D" id="3.40.50.12780">
    <property type="entry name" value="N-terminal domain of ligase-like"/>
    <property type="match status" value="1"/>
</dbReference>
<dbReference type="SUPFAM" id="SSF56801">
    <property type="entry name" value="Acetyl-CoA synthetase-like"/>
    <property type="match status" value="1"/>
</dbReference>
<feature type="domain" description="AMP-binding enzyme C-terminal" evidence="5">
    <location>
        <begin position="473"/>
        <end position="550"/>
    </location>
</feature>
<dbReference type="InterPro" id="IPR020845">
    <property type="entry name" value="AMP-binding_CS"/>
</dbReference>
<name>A0A2I2KRR8_9ACTN</name>
<reference evidence="6 7" key="1">
    <citation type="submission" date="2017-06" db="EMBL/GenBank/DDBJ databases">
        <authorList>
            <person name="Kim H.J."/>
            <person name="Triplett B.A."/>
        </authorList>
    </citation>
    <scope>NUCLEOTIDE SEQUENCE [LARGE SCALE GENOMIC DNA]</scope>
    <source>
        <strain evidence="6">FRACA_ARgP5</strain>
    </source>
</reference>
<dbReference type="PROSITE" id="PS00455">
    <property type="entry name" value="AMP_BINDING"/>
    <property type="match status" value="1"/>
</dbReference>
<dbReference type="Gene3D" id="3.30.300.30">
    <property type="match status" value="1"/>
</dbReference>
<dbReference type="GO" id="GO:0008756">
    <property type="term" value="F:o-succinylbenzoate-CoA ligase activity"/>
    <property type="evidence" value="ECO:0007669"/>
    <property type="project" value="UniProtKB-EC"/>
</dbReference>
<dbReference type="EMBL" id="FZMO01000159">
    <property type="protein sequence ID" value="SNQ48368.1"/>
    <property type="molecule type" value="Genomic_DNA"/>
</dbReference>
<feature type="domain" description="AMP-dependent synthetase/ligase" evidence="4">
    <location>
        <begin position="71"/>
        <end position="420"/>
    </location>
</feature>
<proteinExistence type="inferred from homology"/>
<dbReference type="Proteomes" id="UP000234331">
    <property type="component" value="Unassembled WGS sequence"/>
</dbReference>
<accession>A0A2I2KRR8</accession>
<keyword evidence="7" id="KW-1185">Reference proteome</keyword>
<dbReference type="Pfam" id="PF13193">
    <property type="entry name" value="AMP-binding_C"/>
    <property type="match status" value="1"/>
</dbReference>
<dbReference type="GO" id="GO:0006631">
    <property type="term" value="P:fatty acid metabolic process"/>
    <property type="evidence" value="ECO:0007669"/>
    <property type="project" value="TreeGrafter"/>
</dbReference>
<dbReference type="EC" id="6.2.1.26" evidence="6"/>
<dbReference type="RefSeq" id="WP_207770314.1">
    <property type="nucleotide sequence ID" value="NZ_FZMO01000159.1"/>
</dbReference>
<evidence type="ECO:0000256" key="3">
    <source>
        <dbReference type="SAM" id="MobiDB-lite"/>
    </source>
</evidence>
<dbReference type="GO" id="GO:0031956">
    <property type="term" value="F:medium-chain fatty acid-CoA ligase activity"/>
    <property type="evidence" value="ECO:0007669"/>
    <property type="project" value="TreeGrafter"/>
</dbReference>
<evidence type="ECO:0000313" key="6">
    <source>
        <dbReference type="EMBL" id="SNQ48368.1"/>
    </source>
</evidence>
<dbReference type="PANTHER" id="PTHR43201">
    <property type="entry name" value="ACYL-COA SYNTHETASE"/>
    <property type="match status" value="1"/>
</dbReference>
<dbReference type="Pfam" id="PF00501">
    <property type="entry name" value="AMP-binding"/>
    <property type="match status" value="1"/>
</dbReference>
<feature type="compositionally biased region" description="Basic and acidic residues" evidence="3">
    <location>
        <begin position="552"/>
        <end position="564"/>
    </location>
</feature>
<dbReference type="InterPro" id="IPR042099">
    <property type="entry name" value="ANL_N_sf"/>
</dbReference>
<dbReference type="PANTHER" id="PTHR43201:SF5">
    <property type="entry name" value="MEDIUM-CHAIN ACYL-COA LIGASE ACSF2, MITOCHONDRIAL"/>
    <property type="match status" value="1"/>
</dbReference>
<comment type="similarity">
    <text evidence="1">Belongs to the ATP-dependent AMP-binding enzyme family.</text>
</comment>